<name>A0ABT8KZU4_9BACT</name>
<dbReference type="Pfam" id="PF08281">
    <property type="entry name" value="Sigma70_r4_2"/>
    <property type="match status" value="1"/>
</dbReference>
<comment type="similarity">
    <text evidence="1">Belongs to the sigma-70 factor family. ECF subfamily.</text>
</comment>
<dbReference type="InterPro" id="IPR014284">
    <property type="entry name" value="RNA_pol_sigma-70_dom"/>
</dbReference>
<evidence type="ECO:0000256" key="2">
    <source>
        <dbReference type="ARBA" id="ARBA00023015"/>
    </source>
</evidence>
<dbReference type="InterPro" id="IPR013249">
    <property type="entry name" value="RNA_pol_sigma70_r4_t2"/>
</dbReference>
<keyword evidence="2" id="KW-0805">Transcription regulation</keyword>
<dbReference type="PANTHER" id="PTHR43133:SF46">
    <property type="entry name" value="RNA POLYMERASE SIGMA-70 FACTOR ECF SUBFAMILY"/>
    <property type="match status" value="1"/>
</dbReference>
<organism evidence="7 8">
    <name type="scientific">Agaribacillus aureus</name>
    <dbReference type="NCBI Taxonomy" id="3051825"/>
    <lineage>
        <taxon>Bacteria</taxon>
        <taxon>Pseudomonadati</taxon>
        <taxon>Bacteroidota</taxon>
        <taxon>Cytophagia</taxon>
        <taxon>Cytophagales</taxon>
        <taxon>Splendidivirgaceae</taxon>
        <taxon>Agaribacillus</taxon>
    </lineage>
</organism>
<evidence type="ECO:0000313" key="7">
    <source>
        <dbReference type="EMBL" id="MDN5211009.1"/>
    </source>
</evidence>
<dbReference type="Pfam" id="PF04542">
    <property type="entry name" value="Sigma70_r2"/>
    <property type="match status" value="1"/>
</dbReference>
<dbReference type="InterPro" id="IPR013325">
    <property type="entry name" value="RNA_pol_sigma_r2"/>
</dbReference>
<dbReference type="InterPro" id="IPR013324">
    <property type="entry name" value="RNA_pol_sigma_r3/r4-like"/>
</dbReference>
<dbReference type="PRINTS" id="PR00038">
    <property type="entry name" value="HTHLUXR"/>
</dbReference>
<evidence type="ECO:0000259" key="6">
    <source>
        <dbReference type="Pfam" id="PF08281"/>
    </source>
</evidence>
<gene>
    <name evidence="7" type="ORF">QQ020_03080</name>
</gene>
<evidence type="ECO:0000256" key="4">
    <source>
        <dbReference type="ARBA" id="ARBA00023163"/>
    </source>
</evidence>
<proteinExistence type="inferred from homology"/>
<feature type="domain" description="RNA polymerase sigma factor 70 region 4 type 2" evidence="6">
    <location>
        <begin position="121"/>
        <end position="172"/>
    </location>
</feature>
<dbReference type="NCBIfam" id="TIGR02985">
    <property type="entry name" value="Sig70_bacteroi1"/>
    <property type="match status" value="1"/>
</dbReference>
<keyword evidence="3" id="KW-0731">Sigma factor</keyword>
<evidence type="ECO:0000256" key="3">
    <source>
        <dbReference type="ARBA" id="ARBA00023082"/>
    </source>
</evidence>
<dbReference type="EMBL" id="JAUJEB010000001">
    <property type="protein sequence ID" value="MDN5211009.1"/>
    <property type="molecule type" value="Genomic_DNA"/>
</dbReference>
<dbReference type="CDD" id="cd06171">
    <property type="entry name" value="Sigma70_r4"/>
    <property type="match status" value="1"/>
</dbReference>
<dbReference type="SUPFAM" id="SSF88946">
    <property type="entry name" value="Sigma2 domain of RNA polymerase sigma factors"/>
    <property type="match status" value="1"/>
</dbReference>
<dbReference type="InterPro" id="IPR007627">
    <property type="entry name" value="RNA_pol_sigma70_r2"/>
</dbReference>
<feature type="domain" description="RNA polymerase sigma-70 region 2" evidence="5">
    <location>
        <begin position="33"/>
        <end position="91"/>
    </location>
</feature>
<sequence>MDTLKELSDYRLLILLQEGNRLAFNQIYFRYWEKMYRSAFNVIQDQDEAKDIVQDIFFCLWRKRKTQKIENLSPYLFQAVKFQVAKHLKKGRITKQHEAQIALLNTHNSTEDEINYQELSRRLHTTLDQLPIKRREVFCLSRFEQLSNKEIAKKLNLSPRTVEWHISNALRQIRRGISVFMLILLNILISS</sequence>
<dbReference type="InterPro" id="IPR036388">
    <property type="entry name" value="WH-like_DNA-bd_sf"/>
</dbReference>
<reference evidence="7" key="1">
    <citation type="submission" date="2023-06" db="EMBL/GenBank/DDBJ databases">
        <title>Genomic of Agaribacillus aureum.</title>
        <authorList>
            <person name="Wang G."/>
        </authorList>
    </citation>
    <scope>NUCLEOTIDE SEQUENCE</scope>
    <source>
        <strain evidence="7">BMA12</strain>
    </source>
</reference>
<dbReference type="PANTHER" id="PTHR43133">
    <property type="entry name" value="RNA POLYMERASE ECF-TYPE SIGMA FACTO"/>
    <property type="match status" value="1"/>
</dbReference>
<keyword evidence="4" id="KW-0804">Transcription</keyword>
<dbReference type="Gene3D" id="1.10.1740.10">
    <property type="match status" value="1"/>
</dbReference>
<dbReference type="SUPFAM" id="SSF88659">
    <property type="entry name" value="Sigma3 and sigma4 domains of RNA polymerase sigma factors"/>
    <property type="match status" value="1"/>
</dbReference>
<evidence type="ECO:0000256" key="1">
    <source>
        <dbReference type="ARBA" id="ARBA00010641"/>
    </source>
</evidence>
<accession>A0ABT8KZU4</accession>
<evidence type="ECO:0000259" key="5">
    <source>
        <dbReference type="Pfam" id="PF04542"/>
    </source>
</evidence>
<keyword evidence="8" id="KW-1185">Reference proteome</keyword>
<dbReference type="Proteomes" id="UP001172083">
    <property type="component" value="Unassembled WGS sequence"/>
</dbReference>
<protein>
    <submittedName>
        <fullName evidence="7">RNA polymerase sigma-70 factor</fullName>
    </submittedName>
</protein>
<evidence type="ECO:0000313" key="8">
    <source>
        <dbReference type="Proteomes" id="UP001172083"/>
    </source>
</evidence>
<dbReference type="RefSeq" id="WP_346756345.1">
    <property type="nucleotide sequence ID" value="NZ_JAUJEB010000001.1"/>
</dbReference>
<dbReference type="NCBIfam" id="TIGR02937">
    <property type="entry name" value="sigma70-ECF"/>
    <property type="match status" value="1"/>
</dbReference>
<dbReference type="Gene3D" id="1.10.10.10">
    <property type="entry name" value="Winged helix-like DNA-binding domain superfamily/Winged helix DNA-binding domain"/>
    <property type="match status" value="1"/>
</dbReference>
<dbReference type="InterPro" id="IPR014327">
    <property type="entry name" value="RNA_pol_sigma70_bacteroid"/>
</dbReference>
<dbReference type="InterPro" id="IPR039425">
    <property type="entry name" value="RNA_pol_sigma-70-like"/>
</dbReference>
<dbReference type="InterPro" id="IPR000792">
    <property type="entry name" value="Tscrpt_reg_LuxR_C"/>
</dbReference>
<comment type="caution">
    <text evidence="7">The sequence shown here is derived from an EMBL/GenBank/DDBJ whole genome shotgun (WGS) entry which is preliminary data.</text>
</comment>